<feature type="chain" id="PRO_5031324163" description="Periplasmic mercury ion-binding protein" evidence="11">
    <location>
        <begin position="20"/>
        <end position="91"/>
    </location>
</feature>
<evidence type="ECO:0000259" key="12">
    <source>
        <dbReference type="PROSITE" id="PS50846"/>
    </source>
</evidence>
<comment type="subunit">
    <text evidence="3">Monomer.</text>
</comment>
<comment type="subcellular location">
    <subcellularLocation>
        <location evidence="1 10">Periplasm</location>
    </subcellularLocation>
</comment>
<dbReference type="NCBIfam" id="TIGR02052">
    <property type="entry name" value="MerP"/>
    <property type="match status" value="1"/>
</dbReference>
<dbReference type="AlphaFoldDB" id="A0A7X1NLF9"/>
<evidence type="ECO:0000256" key="7">
    <source>
        <dbReference type="ARBA" id="ARBA00022764"/>
    </source>
</evidence>
<evidence type="ECO:0000256" key="5">
    <source>
        <dbReference type="ARBA" id="ARBA00022723"/>
    </source>
</evidence>
<dbReference type="RefSeq" id="WP_152768096.1">
    <property type="nucleotide sequence ID" value="NZ_WHNP01000123.1"/>
</dbReference>
<dbReference type="Gene3D" id="3.30.70.100">
    <property type="match status" value="1"/>
</dbReference>
<evidence type="ECO:0000256" key="9">
    <source>
        <dbReference type="ARBA" id="ARBA00045344"/>
    </source>
</evidence>
<dbReference type="InterPro" id="IPR017969">
    <property type="entry name" value="Heavy-metal-associated_CS"/>
</dbReference>
<dbReference type="InterPro" id="IPR001802">
    <property type="entry name" value="MerP/CopZ"/>
</dbReference>
<comment type="caution">
    <text evidence="13">The sequence shown here is derived from an EMBL/GenBank/DDBJ whole genome shotgun (WGS) entry which is preliminary data.</text>
</comment>
<dbReference type="InterPro" id="IPR011795">
    <property type="entry name" value="MerP"/>
</dbReference>
<evidence type="ECO:0000256" key="1">
    <source>
        <dbReference type="ARBA" id="ARBA00004418"/>
    </source>
</evidence>
<evidence type="ECO:0000256" key="2">
    <source>
        <dbReference type="ARBA" id="ARBA00005938"/>
    </source>
</evidence>
<reference evidence="13 14" key="1">
    <citation type="submission" date="2019-10" db="EMBL/GenBank/DDBJ databases">
        <title>Paraburkholderia sp. isolated from nodules of Mimosa pudica from Brazilian Atlantic Forest soils.</title>
        <authorList>
            <person name="Paulitsch F."/>
            <person name="Hungria M."/>
            <person name="Dall'Agnol R."/>
        </authorList>
    </citation>
    <scope>NUCLEOTIDE SEQUENCE [LARGE SCALE GENOMIC DNA]</scope>
    <source>
        <strain evidence="13 14">CNPSo 3157</strain>
    </source>
</reference>
<dbReference type="FunFam" id="3.30.70.100:FF:000005">
    <property type="entry name" value="Copper-exporting P-type ATPase A"/>
    <property type="match status" value="1"/>
</dbReference>
<accession>A0A7X1NLF9</accession>
<sequence length="91" mass="9650">MKKLFVTLALIAAASPVWAATRTVTLSVPGMTCAACPITVKHALSKVAGVEKTDVRFEQREAIVTFDDGKTNVQALTRATADAGYPSSVKR</sequence>
<feature type="signal peptide" evidence="11">
    <location>
        <begin position="1"/>
        <end position="19"/>
    </location>
</feature>
<dbReference type="SUPFAM" id="SSF55008">
    <property type="entry name" value="HMA, heavy metal-associated domain"/>
    <property type="match status" value="1"/>
</dbReference>
<dbReference type="Pfam" id="PF00403">
    <property type="entry name" value="HMA"/>
    <property type="match status" value="1"/>
</dbReference>
<evidence type="ECO:0000256" key="4">
    <source>
        <dbReference type="ARBA" id="ARBA00022466"/>
    </source>
</evidence>
<dbReference type="PROSITE" id="PS50846">
    <property type="entry name" value="HMA_2"/>
    <property type="match status" value="1"/>
</dbReference>
<gene>
    <name evidence="10 13" type="primary">merP</name>
    <name evidence="13" type="ORF">GCT13_44620</name>
</gene>
<organism evidence="13 14">
    <name type="scientific">Paraburkholderia franconis</name>
    <dbReference type="NCBI Taxonomy" id="2654983"/>
    <lineage>
        <taxon>Bacteria</taxon>
        <taxon>Pseudomonadati</taxon>
        <taxon>Pseudomonadota</taxon>
        <taxon>Betaproteobacteria</taxon>
        <taxon>Burkholderiales</taxon>
        <taxon>Burkholderiaceae</taxon>
        <taxon>Paraburkholderia</taxon>
    </lineage>
</organism>
<dbReference type="PRINTS" id="PR00946">
    <property type="entry name" value="HGSCAVENGER"/>
</dbReference>
<evidence type="ECO:0000256" key="11">
    <source>
        <dbReference type="SAM" id="SignalP"/>
    </source>
</evidence>
<name>A0A7X1NLF9_9BURK</name>
<dbReference type="PROSITE" id="PS01047">
    <property type="entry name" value="HMA_1"/>
    <property type="match status" value="1"/>
</dbReference>
<dbReference type="EMBL" id="WHNP01000123">
    <property type="protein sequence ID" value="MPW23618.1"/>
    <property type="molecule type" value="Genomic_DNA"/>
</dbReference>
<evidence type="ECO:0000256" key="6">
    <source>
        <dbReference type="ARBA" id="ARBA00022729"/>
    </source>
</evidence>
<dbReference type="GO" id="GO:0045340">
    <property type="term" value="F:mercury ion binding"/>
    <property type="evidence" value="ECO:0007669"/>
    <property type="project" value="UniProtKB-UniRule"/>
</dbReference>
<dbReference type="GO" id="GO:0042597">
    <property type="term" value="C:periplasmic space"/>
    <property type="evidence" value="ECO:0007669"/>
    <property type="project" value="UniProtKB-SubCell"/>
</dbReference>
<protein>
    <recommendedName>
        <fullName evidence="10">Periplasmic mercury ion-binding protein</fullName>
    </recommendedName>
</protein>
<evidence type="ECO:0000313" key="13">
    <source>
        <dbReference type="EMBL" id="MPW23618.1"/>
    </source>
</evidence>
<dbReference type="InterPro" id="IPR006121">
    <property type="entry name" value="HMA_dom"/>
</dbReference>
<keyword evidence="7 10" id="KW-0574">Periplasm</keyword>
<evidence type="ECO:0000256" key="10">
    <source>
        <dbReference type="RuleBase" id="RU361212"/>
    </source>
</evidence>
<keyword evidence="8 10" id="KW-0476">Mercury</keyword>
<proteinExistence type="inferred from homology"/>
<evidence type="ECO:0000256" key="8">
    <source>
        <dbReference type="ARBA" id="ARBA00022914"/>
    </source>
</evidence>
<dbReference type="Proteomes" id="UP000484381">
    <property type="component" value="Unassembled WGS sequence"/>
</dbReference>
<comment type="function">
    <text evidence="9 10">Involved in mercury resistance. Acts as a mercury scavenger that specifically binds to a mercuric ion in the periplasm and probably passes it to the cytoplasmic mercuric reductase MerA via the mercuric transport protein MerT.</text>
</comment>
<feature type="domain" description="HMA" evidence="12">
    <location>
        <begin position="22"/>
        <end position="88"/>
    </location>
</feature>
<keyword evidence="5 10" id="KW-0479">Metal-binding</keyword>
<keyword evidence="6 11" id="KW-0732">Signal</keyword>
<dbReference type="CDD" id="cd00371">
    <property type="entry name" value="HMA"/>
    <property type="match status" value="1"/>
</dbReference>
<evidence type="ECO:0000256" key="3">
    <source>
        <dbReference type="ARBA" id="ARBA00011245"/>
    </source>
</evidence>
<dbReference type="GO" id="GO:0015097">
    <property type="term" value="F:mercury ion transmembrane transporter activity"/>
    <property type="evidence" value="ECO:0007669"/>
    <property type="project" value="UniProtKB-UniRule"/>
</dbReference>
<evidence type="ECO:0000313" key="14">
    <source>
        <dbReference type="Proteomes" id="UP000484381"/>
    </source>
</evidence>
<keyword evidence="14" id="KW-1185">Reference proteome</keyword>
<comment type="similarity">
    <text evidence="2">Belongs to the MerP family.</text>
</comment>
<dbReference type="InterPro" id="IPR036163">
    <property type="entry name" value="HMA_dom_sf"/>
</dbReference>
<keyword evidence="4 10" id="KW-0475">Mercuric resistance</keyword>